<evidence type="ECO:0000313" key="2">
    <source>
        <dbReference type="Proteomes" id="UP001223743"/>
    </source>
</evidence>
<reference evidence="1 2" key="1">
    <citation type="submission" date="2023-07" db="EMBL/GenBank/DDBJ databases">
        <title>Genomic Encyclopedia of Type Strains, Phase IV (KMG-IV): sequencing the most valuable type-strain genomes for metagenomic binning, comparative biology and taxonomic classification.</title>
        <authorList>
            <person name="Goeker M."/>
        </authorList>
    </citation>
    <scope>NUCLEOTIDE SEQUENCE [LARGE SCALE GENOMIC DNA]</scope>
    <source>
        <strain evidence="1 2">B1-1</strain>
    </source>
</reference>
<proteinExistence type="predicted"/>
<evidence type="ECO:0000313" key="1">
    <source>
        <dbReference type="EMBL" id="MDQ0518615.1"/>
    </source>
</evidence>
<dbReference type="Proteomes" id="UP001223743">
    <property type="component" value="Unassembled WGS sequence"/>
</dbReference>
<keyword evidence="2" id="KW-1185">Reference proteome</keyword>
<name>A0ABU0MCB4_9HYPH</name>
<protein>
    <submittedName>
        <fullName evidence="1">Uncharacterized protein</fullName>
    </submittedName>
</protein>
<gene>
    <name evidence="1" type="ORF">QO015_004228</name>
</gene>
<sequence>MRIEQPKGVRGSLKWIQRSVAERWPTLEAPILAATGGAALRWRSPLAADSFAEYRDEAVLGLVGALHLAESLHAFWPARGPQWDALATTDTGGIVLVEAKAHVSELLSPGTAAGDASRKRIDETLGALAERLNASPRRADWADHFYQLANRLAFLDFLRRNGAPAWLVLVDFIGDLEMAGPSVPETWDAAYQVAWHVMGLPRRHALTPHILHVRPDVRPHA</sequence>
<dbReference type="RefSeq" id="WP_266284221.1">
    <property type="nucleotide sequence ID" value="NZ_JAPKNF010000004.1"/>
</dbReference>
<dbReference type="EMBL" id="JAUSWJ010000001">
    <property type="protein sequence ID" value="MDQ0518615.1"/>
    <property type="molecule type" value="Genomic_DNA"/>
</dbReference>
<comment type="caution">
    <text evidence="1">The sequence shown here is derived from an EMBL/GenBank/DDBJ whole genome shotgun (WGS) entry which is preliminary data.</text>
</comment>
<organism evidence="1 2">
    <name type="scientific">Kaistia geumhonensis</name>
    <dbReference type="NCBI Taxonomy" id="410839"/>
    <lineage>
        <taxon>Bacteria</taxon>
        <taxon>Pseudomonadati</taxon>
        <taxon>Pseudomonadota</taxon>
        <taxon>Alphaproteobacteria</taxon>
        <taxon>Hyphomicrobiales</taxon>
        <taxon>Kaistiaceae</taxon>
        <taxon>Kaistia</taxon>
    </lineage>
</organism>
<accession>A0ABU0MCB4</accession>